<dbReference type="InterPro" id="IPR007650">
    <property type="entry name" value="Zf-FLZ_dom"/>
</dbReference>
<evidence type="ECO:0000256" key="4">
    <source>
        <dbReference type="SAM" id="MobiDB-lite"/>
    </source>
</evidence>
<dbReference type="Proteomes" id="UP000504607">
    <property type="component" value="Chromosome 16"/>
</dbReference>
<evidence type="ECO:0000313" key="6">
    <source>
        <dbReference type="Proteomes" id="UP000504607"/>
    </source>
</evidence>
<evidence type="ECO:0000256" key="2">
    <source>
        <dbReference type="ARBA" id="ARBA00022723"/>
    </source>
</evidence>
<dbReference type="GO" id="GO:0046872">
    <property type="term" value="F:metal ion binding"/>
    <property type="evidence" value="ECO:0007669"/>
    <property type="project" value="UniProtKB-KW"/>
</dbReference>
<dbReference type="GeneID" id="105059598"/>
<comment type="similarity">
    <text evidence="1">Belongs to the FLZ family.</text>
</comment>
<gene>
    <name evidence="7" type="primary">LOC105059598</name>
</gene>
<keyword evidence="2" id="KW-0479">Metal-binding</keyword>
<feature type="domain" description="FLZ-type" evidence="5">
    <location>
        <begin position="69"/>
        <end position="113"/>
    </location>
</feature>
<accession>A0A6I9SC35</accession>
<dbReference type="KEGG" id="egu:105059598"/>
<sequence>MDTSSSLSSSSSFSSSLNASSSFSGSDANPSSFPYTPSSLARRRWRGSDRETPRFFCESISGASAGGHHFLDACFLCKKPIAANDNVFMYRGDAPFCSEECREEQMEMDEALENNRKNFFSSSSSSPPPLKNSSSSVSSTMKRKPSLIIRPNSRNVHAVVAGY</sequence>
<feature type="zinc finger region" description="FLZ-type" evidence="3">
    <location>
        <begin position="69"/>
        <end position="113"/>
    </location>
</feature>
<dbReference type="Pfam" id="PF04570">
    <property type="entry name" value="zf-FLZ"/>
    <property type="match status" value="1"/>
</dbReference>
<dbReference type="RefSeq" id="XP_010941252.1">
    <property type="nucleotide sequence ID" value="XM_010942950.3"/>
</dbReference>
<dbReference type="InterPro" id="IPR044533">
    <property type="entry name" value="FLZ1/2/3"/>
</dbReference>
<proteinExistence type="inferred from homology"/>
<dbReference type="PANTHER" id="PTHR46057:SF9">
    <property type="entry name" value="FCS-LIKE ZINC FINGER 1"/>
    <property type="match status" value="1"/>
</dbReference>
<dbReference type="InParanoid" id="A0A6I9SC35"/>
<dbReference type="AlphaFoldDB" id="A0A6I9SC35"/>
<keyword evidence="6" id="KW-1185">Reference proteome</keyword>
<protein>
    <submittedName>
        <fullName evidence="7">Uncharacterized protein LOC105059598</fullName>
    </submittedName>
</protein>
<name>A0A6I9SC35_ELAGV</name>
<reference evidence="7" key="1">
    <citation type="submission" date="2025-08" db="UniProtKB">
        <authorList>
            <consortium name="RefSeq"/>
        </authorList>
    </citation>
    <scope>IDENTIFICATION</scope>
</reference>
<evidence type="ECO:0000256" key="1">
    <source>
        <dbReference type="ARBA" id="ARBA00009374"/>
    </source>
</evidence>
<dbReference type="PROSITE" id="PS51795">
    <property type="entry name" value="ZF_FLZ"/>
    <property type="match status" value="1"/>
</dbReference>
<organism evidence="6 7">
    <name type="scientific">Elaeis guineensis var. tenera</name>
    <name type="common">Oil palm</name>
    <dbReference type="NCBI Taxonomy" id="51953"/>
    <lineage>
        <taxon>Eukaryota</taxon>
        <taxon>Viridiplantae</taxon>
        <taxon>Streptophyta</taxon>
        <taxon>Embryophyta</taxon>
        <taxon>Tracheophyta</taxon>
        <taxon>Spermatophyta</taxon>
        <taxon>Magnoliopsida</taxon>
        <taxon>Liliopsida</taxon>
        <taxon>Arecaceae</taxon>
        <taxon>Arecoideae</taxon>
        <taxon>Cocoseae</taxon>
        <taxon>Elaeidinae</taxon>
        <taxon>Elaeis</taxon>
    </lineage>
</organism>
<evidence type="ECO:0000259" key="5">
    <source>
        <dbReference type="PROSITE" id="PS51795"/>
    </source>
</evidence>
<feature type="region of interest" description="Disordered" evidence="4">
    <location>
        <begin position="118"/>
        <end position="147"/>
    </location>
</feature>
<dbReference type="OrthoDB" id="784021at2759"/>
<evidence type="ECO:0000256" key="3">
    <source>
        <dbReference type="PROSITE-ProRule" id="PRU01131"/>
    </source>
</evidence>
<feature type="compositionally biased region" description="Low complexity" evidence="4">
    <location>
        <begin position="1"/>
        <end position="32"/>
    </location>
</feature>
<evidence type="ECO:0000313" key="7">
    <source>
        <dbReference type="RefSeq" id="XP_010941252.1"/>
    </source>
</evidence>
<feature type="compositionally biased region" description="Low complexity" evidence="4">
    <location>
        <begin position="121"/>
        <end position="140"/>
    </location>
</feature>
<dbReference type="PANTHER" id="PTHR46057">
    <property type="entry name" value="FCS-LIKE ZINC FINGER 1-RELATED"/>
    <property type="match status" value="1"/>
</dbReference>
<feature type="region of interest" description="Disordered" evidence="4">
    <location>
        <begin position="1"/>
        <end position="46"/>
    </location>
</feature>